<name>A0A316AF05_9ACTN</name>
<evidence type="ECO:0000313" key="2">
    <source>
        <dbReference type="Proteomes" id="UP000245469"/>
    </source>
</evidence>
<accession>A0A316AF05</accession>
<protein>
    <submittedName>
        <fullName evidence="1">Uncharacterized protein DUF3515</fullName>
    </submittedName>
</protein>
<dbReference type="AlphaFoldDB" id="A0A316AF05"/>
<dbReference type="Pfam" id="PF12028">
    <property type="entry name" value="DUF3515"/>
    <property type="match status" value="1"/>
</dbReference>
<proteinExistence type="predicted"/>
<comment type="caution">
    <text evidence="1">The sequence shown here is derived from an EMBL/GenBank/DDBJ whole genome shotgun (WGS) entry which is preliminary data.</text>
</comment>
<dbReference type="EMBL" id="QGDQ01000001">
    <property type="protein sequence ID" value="PWJ56366.1"/>
    <property type="molecule type" value="Genomic_DNA"/>
</dbReference>
<dbReference type="Proteomes" id="UP000245469">
    <property type="component" value="Unassembled WGS sequence"/>
</dbReference>
<evidence type="ECO:0000313" key="1">
    <source>
        <dbReference type="EMBL" id="PWJ56366.1"/>
    </source>
</evidence>
<dbReference type="InterPro" id="IPR021903">
    <property type="entry name" value="DUF3515"/>
</dbReference>
<dbReference type="OrthoDB" id="3213819at2"/>
<keyword evidence="2" id="KW-1185">Reference proteome</keyword>
<gene>
    <name evidence="1" type="ORF">BXY45_101344</name>
</gene>
<reference evidence="1 2" key="1">
    <citation type="submission" date="2018-03" db="EMBL/GenBank/DDBJ databases">
        <title>Genomic Encyclopedia of Archaeal and Bacterial Type Strains, Phase II (KMG-II): from individual species to whole genera.</title>
        <authorList>
            <person name="Goeker M."/>
        </authorList>
    </citation>
    <scope>NUCLEOTIDE SEQUENCE [LARGE SCALE GENOMIC DNA]</scope>
    <source>
        <strain evidence="1 2">DSM 44889</strain>
    </source>
</reference>
<sequence>MTCVNDGVHARLRSLRLTAAPLVVVPVLSFGLVGCSGAVAVEPAPSGYAPSCAQVYTGLPDEIAGLQRRPTTAQGAAAWTGVPTGSQDGREVTVVLRCGVAQLSAIDTAGGCQAVEGDGVTVDWIPVDDGDGRTTWTTYGREPAVALEMPADGNVTLAVPQAVAKAVSLVEQTAVCS</sequence>
<organism evidence="1 2">
    <name type="scientific">Quadrisphaera granulorum</name>
    <dbReference type="NCBI Taxonomy" id="317664"/>
    <lineage>
        <taxon>Bacteria</taxon>
        <taxon>Bacillati</taxon>
        <taxon>Actinomycetota</taxon>
        <taxon>Actinomycetes</taxon>
        <taxon>Kineosporiales</taxon>
        <taxon>Kineosporiaceae</taxon>
        <taxon>Quadrisphaera</taxon>
    </lineage>
</organism>